<reference evidence="1" key="2">
    <citation type="submission" date="2020-09" db="EMBL/GenBank/DDBJ databases">
        <authorList>
            <person name="Sun Q."/>
            <person name="Zhou Y."/>
        </authorList>
    </citation>
    <scope>NUCLEOTIDE SEQUENCE</scope>
    <source>
        <strain evidence="1">CGMCC 1.15448</strain>
    </source>
</reference>
<sequence>MRSYKGYVKDQPGFRLLYENYVMSLGHLYEEAYCYNKLTKEEIGIWQFQHDPTCGVVSKNNDWCLVGGEILILRTFFDRTVRPIGDLQDIHEIRLIDENTAQILIDPWSENAAVWQLDLVMNRAAPAFSLWKIKDFKDYPDKPYAENVNW</sequence>
<dbReference type="EMBL" id="BMJC01000003">
    <property type="protein sequence ID" value="GGB03203.1"/>
    <property type="molecule type" value="Genomic_DNA"/>
</dbReference>
<gene>
    <name evidence="1" type="ORF">GCM10011511_28100</name>
</gene>
<name>A0A8J2XTD9_9BACT</name>
<reference evidence="1" key="1">
    <citation type="journal article" date="2014" name="Int. J. Syst. Evol. Microbiol.">
        <title>Complete genome sequence of Corynebacterium casei LMG S-19264T (=DSM 44701T), isolated from a smear-ripened cheese.</title>
        <authorList>
            <consortium name="US DOE Joint Genome Institute (JGI-PGF)"/>
            <person name="Walter F."/>
            <person name="Albersmeier A."/>
            <person name="Kalinowski J."/>
            <person name="Ruckert C."/>
        </authorList>
    </citation>
    <scope>NUCLEOTIDE SEQUENCE</scope>
    <source>
        <strain evidence="1">CGMCC 1.15448</strain>
    </source>
</reference>
<dbReference type="Proteomes" id="UP000607559">
    <property type="component" value="Unassembled WGS sequence"/>
</dbReference>
<dbReference type="AlphaFoldDB" id="A0A8J2XTD9"/>
<dbReference type="RefSeq" id="WP_188932681.1">
    <property type="nucleotide sequence ID" value="NZ_BMJC01000003.1"/>
</dbReference>
<proteinExistence type="predicted"/>
<organism evidence="1 2">
    <name type="scientific">Puia dinghuensis</name>
    <dbReference type="NCBI Taxonomy" id="1792502"/>
    <lineage>
        <taxon>Bacteria</taxon>
        <taxon>Pseudomonadati</taxon>
        <taxon>Bacteroidota</taxon>
        <taxon>Chitinophagia</taxon>
        <taxon>Chitinophagales</taxon>
        <taxon>Chitinophagaceae</taxon>
        <taxon>Puia</taxon>
    </lineage>
</organism>
<protein>
    <submittedName>
        <fullName evidence="1">Uncharacterized protein</fullName>
    </submittedName>
</protein>
<keyword evidence="2" id="KW-1185">Reference proteome</keyword>
<evidence type="ECO:0000313" key="2">
    <source>
        <dbReference type="Proteomes" id="UP000607559"/>
    </source>
</evidence>
<comment type="caution">
    <text evidence="1">The sequence shown here is derived from an EMBL/GenBank/DDBJ whole genome shotgun (WGS) entry which is preliminary data.</text>
</comment>
<evidence type="ECO:0000313" key="1">
    <source>
        <dbReference type="EMBL" id="GGB03203.1"/>
    </source>
</evidence>
<accession>A0A8J2XTD9</accession>